<dbReference type="Pfam" id="PF26571">
    <property type="entry name" value="VldE"/>
    <property type="match status" value="1"/>
</dbReference>
<dbReference type="Proteomes" id="UP001268542">
    <property type="component" value="Unassembled WGS sequence"/>
</dbReference>
<evidence type="ECO:0000313" key="3">
    <source>
        <dbReference type="Proteomes" id="UP001268542"/>
    </source>
</evidence>
<protein>
    <recommendedName>
        <fullName evidence="1">ARB-07466-like C-terminal domain-containing protein</fullName>
    </recommendedName>
</protein>
<comment type="caution">
    <text evidence="2">The sequence shown here is derived from an EMBL/GenBank/DDBJ whole genome shotgun (WGS) entry which is preliminary data.</text>
</comment>
<organism evidence="2 3">
    <name type="scientific">Nocardioides imazamoxiresistens</name>
    <dbReference type="NCBI Taxonomy" id="3231893"/>
    <lineage>
        <taxon>Bacteria</taxon>
        <taxon>Bacillati</taxon>
        <taxon>Actinomycetota</taxon>
        <taxon>Actinomycetes</taxon>
        <taxon>Propionibacteriales</taxon>
        <taxon>Nocardioidaceae</taxon>
        <taxon>Nocardioides</taxon>
    </lineage>
</organism>
<sequence>MRARRALTVLVVTGLVAGVVVVAGVWVVRSVQDLLPGARGCVASVEDLEVELTLEQAENASLIAAVGMERGLPARAVTIALATAYQESKIRNLSYGDRDSVGIFQQRPSQGWGTVDELQDPYYATAAFYDALVDVEGYADMPVTVAAQAVQRSAYPDAYADHEADARVLASALTGWSQAAFTCNVDGDPRDEADAAADEASVAETGLTVRAATLRTELAAAYGELSLGGFAPGGVDSGHSANSAHYDGRAIDVFTRPVTDETQRLGWSVAQYLVAHAERLDVATVIYDGQIWTARRSGQGWRTYDIDTSDVDAATAAILEHRDHVHVDVH</sequence>
<dbReference type="RefSeq" id="WP_315733536.1">
    <property type="nucleotide sequence ID" value="NZ_JAVYII010000005.1"/>
</dbReference>
<accession>A0ABU3PXT6</accession>
<reference evidence="2 3" key="1">
    <citation type="submission" date="2023-08" db="EMBL/GenBank/DDBJ databases">
        <title>Nocardioides seae sp. nov., a bacterium isolated from a soil.</title>
        <authorList>
            <person name="Wang X."/>
        </authorList>
    </citation>
    <scope>NUCLEOTIDE SEQUENCE [LARGE SCALE GENOMIC DNA]</scope>
    <source>
        <strain evidence="2 3">YZH12</strain>
    </source>
</reference>
<proteinExistence type="predicted"/>
<dbReference type="InterPro" id="IPR058593">
    <property type="entry name" value="ARB_07466-like_C"/>
</dbReference>
<evidence type="ECO:0000259" key="1">
    <source>
        <dbReference type="Pfam" id="PF26571"/>
    </source>
</evidence>
<dbReference type="EMBL" id="JAVYII010000005">
    <property type="protein sequence ID" value="MDT9594053.1"/>
    <property type="molecule type" value="Genomic_DNA"/>
</dbReference>
<gene>
    <name evidence="2" type="ORF">RDV89_13300</name>
</gene>
<evidence type="ECO:0000313" key="2">
    <source>
        <dbReference type="EMBL" id="MDT9594053.1"/>
    </source>
</evidence>
<name>A0ABU3PXT6_9ACTN</name>
<feature type="domain" description="ARB-07466-like C-terminal" evidence="1">
    <location>
        <begin position="204"/>
        <end position="306"/>
    </location>
</feature>
<keyword evidence="3" id="KW-1185">Reference proteome</keyword>